<dbReference type="SUPFAM" id="SSF75217">
    <property type="entry name" value="alpha/beta knot"/>
    <property type="match status" value="1"/>
</dbReference>
<dbReference type="InterPro" id="IPR029028">
    <property type="entry name" value="Alpha/beta_knot_MTases"/>
</dbReference>
<proteinExistence type="inferred from homology"/>
<evidence type="ECO:0000256" key="1">
    <source>
        <dbReference type="ARBA" id="ARBA00007228"/>
    </source>
</evidence>
<protein>
    <recommendedName>
        <fullName evidence="5">tRNA (cytidine/uridine-2'-O-)-methyltransferase TrmJ</fullName>
        <ecNumber evidence="5">2.1.1.200</ecNumber>
    </recommendedName>
    <alternativeName>
        <fullName evidence="5">tRNA (cytidine(32)/uridine(32)-2'-O)-methyltransferase</fullName>
    </alternativeName>
    <alternativeName>
        <fullName evidence="5">tRNA Cm32/Um32 methyltransferase</fullName>
    </alternativeName>
</protein>
<dbReference type="CDD" id="cd18093">
    <property type="entry name" value="SpoU-like_TrmJ"/>
    <property type="match status" value="1"/>
</dbReference>
<dbReference type="Gene3D" id="3.40.1280.10">
    <property type="match status" value="1"/>
</dbReference>
<comment type="catalytic activity">
    <reaction evidence="5">
        <text>cytidine(32) in tRNA + S-adenosyl-L-methionine = 2'-O-methylcytidine(32) in tRNA + S-adenosyl-L-homocysteine + H(+)</text>
        <dbReference type="Rhea" id="RHEA:42932"/>
        <dbReference type="Rhea" id="RHEA-COMP:10288"/>
        <dbReference type="Rhea" id="RHEA-COMP:10289"/>
        <dbReference type="ChEBI" id="CHEBI:15378"/>
        <dbReference type="ChEBI" id="CHEBI:57856"/>
        <dbReference type="ChEBI" id="CHEBI:59789"/>
        <dbReference type="ChEBI" id="CHEBI:74495"/>
        <dbReference type="ChEBI" id="CHEBI:82748"/>
        <dbReference type="EC" id="2.1.1.200"/>
    </reaction>
</comment>
<dbReference type="GO" id="GO:0002128">
    <property type="term" value="P:tRNA nucleoside ribose methylation"/>
    <property type="evidence" value="ECO:0007669"/>
    <property type="project" value="TreeGrafter"/>
</dbReference>
<comment type="similarity">
    <text evidence="1">Belongs to the class IV-like SAM-binding methyltransferase superfamily. RNA methyltransferase TrmH family.</text>
</comment>
<feature type="domain" description="tRNA/rRNA methyltransferase SpoU type" evidence="6">
    <location>
        <begin position="4"/>
        <end position="150"/>
    </location>
</feature>
<dbReference type="PANTHER" id="PTHR42786">
    <property type="entry name" value="TRNA/RRNA METHYLTRANSFERASE"/>
    <property type="match status" value="1"/>
</dbReference>
<dbReference type="EMBL" id="WVIC01000005">
    <property type="protein sequence ID" value="NCJ05706.1"/>
    <property type="molecule type" value="Genomic_DNA"/>
</dbReference>
<dbReference type="Gene3D" id="1.10.8.590">
    <property type="match status" value="1"/>
</dbReference>
<evidence type="ECO:0000313" key="8">
    <source>
        <dbReference type="Proteomes" id="UP000607397"/>
    </source>
</evidence>
<dbReference type="AlphaFoldDB" id="A0A8K2ANF3"/>
<keyword evidence="5" id="KW-0819">tRNA processing</keyword>
<accession>A0A8K2ANF3</accession>
<keyword evidence="2 5" id="KW-0489">Methyltransferase</keyword>
<dbReference type="PIRSF" id="PIRSF004808">
    <property type="entry name" value="LasT"/>
    <property type="match status" value="1"/>
</dbReference>
<reference evidence="7" key="1">
    <citation type="submission" date="2019-12" db="EMBL/GenBank/DDBJ databases">
        <title>High-Quality draft genome sequences of three cyanobacteria isolated from the limestone walls of the Old Cathedral of Coimbra.</title>
        <authorList>
            <person name="Tiago I."/>
            <person name="Soares F."/>
            <person name="Portugal A."/>
        </authorList>
    </citation>
    <scope>NUCLEOTIDE SEQUENCE [LARGE SCALE GENOMIC DNA]</scope>
    <source>
        <strain evidence="7">C</strain>
    </source>
</reference>
<dbReference type="InterPro" id="IPR004384">
    <property type="entry name" value="RNA_MeTrfase_TrmJ/LasT"/>
</dbReference>
<comment type="subunit">
    <text evidence="5">Homodimer.</text>
</comment>
<dbReference type="Pfam" id="PF00588">
    <property type="entry name" value="SpoU_methylase"/>
    <property type="match status" value="1"/>
</dbReference>
<dbReference type="GO" id="GO:0005829">
    <property type="term" value="C:cytosol"/>
    <property type="evidence" value="ECO:0007669"/>
    <property type="project" value="TreeGrafter"/>
</dbReference>
<keyword evidence="4 5" id="KW-0949">S-adenosyl-L-methionine</keyword>
<dbReference type="GO" id="GO:0160206">
    <property type="term" value="F:tRNA (cytidine(32)/uridine(32)-2'-O)-methyltransferase activity"/>
    <property type="evidence" value="ECO:0007669"/>
    <property type="project" value="UniProtKB-EC"/>
</dbReference>
<name>A0A8K2ANF3_9CYAN</name>
<dbReference type="InterPro" id="IPR001537">
    <property type="entry name" value="SpoU_MeTrfase"/>
</dbReference>
<dbReference type="GO" id="GO:0003723">
    <property type="term" value="F:RNA binding"/>
    <property type="evidence" value="ECO:0007669"/>
    <property type="project" value="InterPro"/>
</dbReference>
<evidence type="ECO:0000256" key="5">
    <source>
        <dbReference type="RuleBase" id="RU362024"/>
    </source>
</evidence>
<dbReference type="InterPro" id="IPR029026">
    <property type="entry name" value="tRNA_m1G_MTases_N"/>
</dbReference>
<comment type="function">
    <text evidence="5">Catalyzes the formation of 2'O-methylated cytidine (Cm32) or 2'O-methylated uridine (Um32) at position 32 in tRNA.</text>
</comment>
<comment type="catalytic activity">
    <reaction evidence="5">
        <text>uridine(32) in tRNA + S-adenosyl-L-methionine = 2'-O-methyluridine(32) in tRNA + S-adenosyl-L-homocysteine + H(+)</text>
        <dbReference type="Rhea" id="RHEA:42936"/>
        <dbReference type="Rhea" id="RHEA-COMP:10107"/>
        <dbReference type="Rhea" id="RHEA-COMP:10290"/>
        <dbReference type="ChEBI" id="CHEBI:15378"/>
        <dbReference type="ChEBI" id="CHEBI:57856"/>
        <dbReference type="ChEBI" id="CHEBI:59789"/>
        <dbReference type="ChEBI" id="CHEBI:65315"/>
        <dbReference type="ChEBI" id="CHEBI:74478"/>
        <dbReference type="EC" id="2.1.1.200"/>
    </reaction>
</comment>
<evidence type="ECO:0000256" key="2">
    <source>
        <dbReference type="ARBA" id="ARBA00022603"/>
    </source>
</evidence>
<evidence type="ECO:0000256" key="3">
    <source>
        <dbReference type="ARBA" id="ARBA00022679"/>
    </source>
</evidence>
<dbReference type="EC" id="2.1.1.200" evidence="5"/>
<keyword evidence="8" id="KW-1185">Reference proteome</keyword>
<evidence type="ECO:0000313" key="7">
    <source>
        <dbReference type="EMBL" id="NCJ05706.1"/>
    </source>
</evidence>
<comment type="caution">
    <text evidence="7">The sequence shown here is derived from an EMBL/GenBank/DDBJ whole genome shotgun (WGS) entry which is preliminary data.</text>
</comment>
<evidence type="ECO:0000259" key="6">
    <source>
        <dbReference type="Pfam" id="PF00588"/>
    </source>
</evidence>
<organism evidence="7 8">
    <name type="scientific">Petrachloros mirabilis ULC683</name>
    <dbReference type="NCBI Taxonomy" id="2781853"/>
    <lineage>
        <taxon>Bacteria</taxon>
        <taxon>Bacillati</taxon>
        <taxon>Cyanobacteriota</taxon>
        <taxon>Cyanophyceae</taxon>
        <taxon>Synechococcales</taxon>
        <taxon>Petrachlorosaceae</taxon>
        <taxon>Petrachloros</taxon>
        <taxon>Petrachloros mirabilis</taxon>
    </lineage>
</organism>
<comment type="subcellular location">
    <subcellularLocation>
        <location evidence="5">Cytoplasm</location>
    </subcellularLocation>
</comment>
<sequence>MEALRIVLVQPAGSLNVGMIARVMKNMGLHHLVLVNPQCNPQGEEAIKMAVHAQDVLEQAECVPDLKTALQGTQRVMATTARPRHLNLQPVSPREGLPWLLKMPAALVFGPEDRGLSNQELSLAQRYIRIDSSAAYPALNLAQAVAVCCYELRQAALESSITQSQLSESIAGVRDSDAQAVCSKLAMVDQIEGFYEQLQALLLEVGFVYPHTAAVRMAKLRRLFNRTQLSERELAMLRGVLRQIAWKIRLNR</sequence>
<keyword evidence="3 7" id="KW-0808">Transferase</keyword>
<gene>
    <name evidence="5" type="primary">trmJ</name>
    <name evidence="7" type="ORF">GS597_04105</name>
</gene>
<keyword evidence="5" id="KW-0963">Cytoplasm</keyword>
<dbReference type="PANTHER" id="PTHR42786:SF2">
    <property type="entry name" value="TRNA (CYTIDINE_URIDINE-2'-O-)-METHYLTRANSFERASE TRMJ"/>
    <property type="match status" value="1"/>
</dbReference>
<evidence type="ECO:0000256" key="4">
    <source>
        <dbReference type="ARBA" id="ARBA00022691"/>
    </source>
</evidence>
<dbReference type="Proteomes" id="UP000607397">
    <property type="component" value="Unassembled WGS sequence"/>
</dbReference>
<dbReference type="NCBIfam" id="TIGR00050">
    <property type="entry name" value="rRNA_methyl_1"/>
    <property type="match status" value="1"/>
</dbReference>